<evidence type="ECO:0000256" key="1">
    <source>
        <dbReference type="ARBA" id="ARBA00004141"/>
    </source>
</evidence>
<dbReference type="Pfam" id="PF01943">
    <property type="entry name" value="Polysacc_synt"/>
    <property type="match status" value="1"/>
</dbReference>
<organism evidence="6 7">
    <name type="scientific">Methylobacillus methanolivorans</name>
    <dbReference type="NCBI Taxonomy" id="1848927"/>
    <lineage>
        <taxon>Bacteria</taxon>
        <taxon>Pseudomonadati</taxon>
        <taxon>Pseudomonadota</taxon>
        <taxon>Betaproteobacteria</taxon>
        <taxon>Nitrosomonadales</taxon>
        <taxon>Methylophilaceae</taxon>
        <taxon>Methylobacillus</taxon>
    </lineage>
</organism>
<feature type="transmembrane region" description="Helical" evidence="5">
    <location>
        <begin position="369"/>
        <end position="387"/>
    </location>
</feature>
<evidence type="ECO:0000256" key="4">
    <source>
        <dbReference type="ARBA" id="ARBA00023136"/>
    </source>
</evidence>
<dbReference type="CDD" id="cd13128">
    <property type="entry name" value="MATE_Wzx_like"/>
    <property type="match status" value="1"/>
</dbReference>
<evidence type="ECO:0000313" key="6">
    <source>
        <dbReference type="EMBL" id="MFJ5445038.1"/>
    </source>
</evidence>
<evidence type="ECO:0000256" key="5">
    <source>
        <dbReference type="SAM" id="Phobius"/>
    </source>
</evidence>
<feature type="transmembrane region" description="Helical" evidence="5">
    <location>
        <begin position="30"/>
        <end position="48"/>
    </location>
</feature>
<gene>
    <name evidence="6" type="ORF">ACIKP9_02225</name>
</gene>
<dbReference type="EMBL" id="JBIWXY010000001">
    <property type="protein sequence ID" value="MFJ5445038.1"/>
    <property type="molecule type" value="Genomic_DNA"/>
</dbReference>
<keyword evidence="4 5" id="KW-0472">Membrane</keyword>
<feature type="transmembrane region" description="Helical" evidence="5">
    <location>
        <begin position="123"/>
        <end position="142"/>
    </location>
</feature>
<protein>
    <submittedName>
        <fullName evidence="6">Flippase</fullName>
    </submittedName>
</protein>
<dbReference type="PANTHER" id="PTHR43424:SF1">
    <property type="entry name" value="LOCUS PUTATIVE PROTEIN 1-RELATED"/>
    <property type="match status" value="1"/>
</dbReference>
<feature type="transmembrane region" description="Helical" evidence="5">
    <location>
        <begin position="335"/>
        <end position="362"/>
    </location>
</feature>
<comment type="caution">
    <text evidence="6">The sequence shown here is derived from an EMBL/GenBank/DDBJ whole genome shotgun (WGS) entry which is preliminary data.</text>
</comment>
<dbReference type="PANTHER" id="PTHR43424">
    <property type="entry name" value="LOCUS PUTATIVE PROTEIN 1-RELATED"/>
    <property type="match status" value="1"/>
</dbReference>
<keyword evidence="7" id="KW-1185">Reference proteome</keyword>
<feature type="transmembrane region" description="Helical" evidence="5">
    <location>
        <begin position="393"/>
        <end position="414"/>
    </location>
</feature>
<name>A0ABW8GJ88_9PROT</name>
<dbReference type="Proteomes" id="UP001617669">
    <property type="component" value="Unassembled WGS sequence"/>
</dbReference>
<sequence>MPKFIQSRLDGRYNLQAALGNSGWLIADKVLRMGVGLIVGVWIARYLGPEQFGLWNYAIAFTALFSAFATLGLDGIVVRDIVKYPDRTNVLLGTAFVLKTFAGFIALFITMLAIYFVRSEPDIMWLVGIAAAGFIFQSINVIDFYFQAKVKSKYSVIPVAFSFIFISIVKIILLLNSAPLIAFAWAGFFEILLSGLFLLGAYYFNNLSIRLWRFDREIALELLRESWPLILSSIAIMIYMRIDQIMIGEILDNEAVGLFSAAVRVSELWYFVPIAIVNSTMPSIIELRYKNKALYFHKTLKLFKFLVIMAFLVAVVMSFVGEFLVKILFGSYYSLSASVLVIHTWAGVFVVLGVLSGSLLTIEGMQKFGFYRTLNGCVVNVVLNLLLIPKYGINGAAISTVISYAVAVFSVGIFKRCRKLFFMMLTSINPLLYVKSN</sequence>
<feature type="transmembrane region" description="Helical" evidence="5">
    <location>
        <begin position="54"/>
        <end position="78"/>
    </location>
</feature>
<dbReference type="InterPro" id="IPR052556">
    <property type="entry name" value="PolySynth_Transporter"/>
</dbReference>
<proteinExistence type="predicted"/>
<reference evidence="6 7" key="1">
    <citation type="submission" date="2024-11" db="EMBL/GenBank/DDBJ databases">
        <authorList>
            <person name="Kaparullina E.N."/>
            <person name="Delegan Y.A."/>
            <person name="Doronina N.V."/>
        </authorList>
    </citation>
    <scope>NUCLEOTIDE SEQUENCE [LARGE SCALE GENOMIC DNA]</scope>
    <source>
        <strain evidence="6 7">7sh_L</strain>
    </source>
</reference>
<dbReference type="RefSeq" id="WP_400878727.1">
    <property type="nucleotide sequence ID" value="NZ_JBIWXY010000001.1"/>
</dbReference>
<evidence type="ECO:0000313" key="7">
    <source>
        <dbReference type="Proteomes" id="UP001617669"/>
    </source>
</evidence>
<feature type="transmembrane region" description="Helical" evidence="5">
    <location>
        <begin position="90"/>
        <end position="117"/>
    </location>
</feature>
<comment type="subcellular location">
    <subcellularLocation>
        <location evidence="1">Membrane</location>
        <topology evidence="1">Multi-pass membrane protein</topology>
    </subcellularLocation>
</comment>
<feature type="transmembrane region" description="Helical" evidence="5">
    <location>
        <begin position="181"/>
        <end position="204"/>
    </location>
</feature>
<accession>A0ABW8GJ88</accession>
<evidence type="ECO:0000256" key="3">
    <source>
        <dbReference type="ARBA" id="ARBA00022989"/>
    </source>
</evidence>
<keyword evidence="3 5" id="KW-1133">Transmembrane helix</keyword>
<feature type="transmembrane region" description="Helical" evidence="5">
    <location>
        <begin position="154"/>
        <end position="175"/>
    </location>
</feature>
<keyword evidence="2 5" id="KW-0812">Transmembrane</keyword>
<feature type="transmembrane region" description="Helical" evidence="5">
    <location>
        <begin position="305"/>
        <end position="329"/>
    </location>
</feature>
<dbReference type="InterPro" id="IPR002797">
    <property type="entry name" value="Polysacc_synth"/>
</dbReference>
<evidence type="ECO:0000256" key="2">
    <source>
        <dbReference type="ARBA" id="ARBA00022692"/>
    </source>
</evidence>